<dbReference type="InterPro" id="IPR036291">
    <property type="entry name" value="NAD(P)-bd_dom_sf"/>
</dbReference>
<protein>
    <submittedName>
        <fullName evidence="3">Gfo/Idh/MocA family oxidoreductase</fullName>
    </submittedName>
</protein>
<dbReference type="InterPro" id="IPR000683">
    <property type="entry name" value="Gfo/Idh/MocA-like_OxRdtase_N"/>
</dbReference>
<feature type="domain" description="Gfo/Idh/MocA-like oxidoreductase N-terminal" evidence="2">
    <location>
        <begin position="7"/>
        <end position="119"/>
    </location>
</feature>
<evidence type="ECO:0000313" key="3">
    <source>
        <dbReference type="EMBL" id="MCH6166688.1"/>
    </source>
</evidence>
<accession>A0ABS9TE57</accession>
<dbReference type="RefSeq" id="WP_241036708.1">
    <property type="nucleotide sequence ID" value="NZ_BAAAJF010000039.1"/>
</dbReference>
<dbReference type="PANTHER" id="PTHR43818:SF11">
    <property type="entry name" value="BCDNA.GH03377"/>
    <property type="match status" value="1"/>
</dbReference>
<dbReference type="PANTHER" id="PTHR43818">
    <property type="entry name" value="BCDNA.GH03377"/>
    <property type="match status" value="1"/>
</dbReference>
<sequence length="299" mass="31099">MCGVDQLRVGLVGGGPWARNVHGPGLAAHPATEITAVWTRRPEVAGELAAEFGGRACDRLDDLLDDVDVVAFAVPPQVQGPLAVRAAAAGRHLICEKPLAGSVEDARAVVTAVQRAGVHSSMVLTLRHSPAVREWLAGLPSAPAGPDTVASARWLSGALLGGPYSASSWRIEHGALLDLSPHVIDLLEAAVGPVASVGWAHHDEPDLWRYGLVHEGGARSTVTMSMRLPIDPTETEFAVFGPGTPHRLAGRTADASTCYAALLDELVAAVAGTGPTPALGVERGLRLQELIEQVRATAG</sequence>
<dbReference type="EMBL" id="JAKXMK010000010">
    <property type="protein sequence ID" value="MCH6166688.1"/>
    <property type="molecule type" value="Genomic_DNA"/>
</dbReference>
<dbReference type="SUPFAM" id="SSF55347">
    <property type="entry name" value="Glyceraldehyde-3-phosphate dehydrogenase-like, C-terminal domain"/>
    <property type="match status" value="1"/>
</dbReference>
<organism evidence="3 4">
    <name type="scientific">Pseudonocardia alaniniphila</name>
    <dbReference type="NCBI Taxonomy" id="75291"/>
    <lineage>
        <taxon>Bacteria</taxon>
        <taxon>Bacillati</taxon>
        <taxon>Actinomycetota</taxon>
        <taxon>Actinomycetes</taxon>
        <taxon>Pseudonocardiales</taxon>
        <taxon>Pseudonocardiaceae</taxon>
        <taxon>Pseudonocardia</taxon>
    </lineage>
</organism>
<evidence type="ECO:0000259" key="2">
    <source>
        <dbReference type="Pfam" id="PF01408"/>
    </source>
</evidence>
<dbReference type="Gene3D" id="3.30.360.10">
    <property type="entry name" value="Dihydrodipicolinate Reductase, domain 2"/>
    <property type="match status" value="1"/>
</dbReference>
<dbReference type="Pfam" id="PF01408">
    <property type="entry name" value="GFO_IDH_MocA"/>
    <property type="match status" value="1"/>
</dbReference>
<gene>
    <name evidence="3" type="ORF">MMF94_13445</name>
</gene>
<dbReference type="Gene3D" id="3.40.50.720">
    <property type="entry name" value="NAD(P)-binding Rossmann-like Domain"/>
    <property type="match status" value="1"/>
</dbReference>
<proteinExistence type="predicted"/>
<dbReference type="InterPro" id="IPR050463">
    <property type="entry name" value="Gfo/Idh/MocA_oxidrdct_glycsds"/>
</dbReference>
<name>A0ABS9TE57_9PSEU</name>
<dbReference type="SUPFAM" id="SSF51735">
    <property type="entry name" value="NAD(P)-binding Rossmann-fold domains"/>
    <property type="match status" value="1"/>
</dbReference>
<keyword evidence="1" id="KW-0560">Oxidoreductase</keyword>
<evidence type="ECO:0000256" key="1">
    <source>
        <dbReference type="ARBA" id="ARBA00023002"/>
    </source>
</evidence>
<reference evidence="3 4" key="1">
    <citation type="submission" date="2022-03" db="EMBL/GenBank/DDBJ databases">
        <title>Pseudonocardia alaer sp. nov., a novel actinomycete isolated from reed forest soil.</title>
        <authorList>
            <person name="Wang L."/>
        </authorList>
    </citation>
    <scope>NUCLEOTIDE SEQUENCE [LARGE SCALE GENOMIC DNA]</scope>
    <source>
        <strain evidence="3 4">Y-16303</strain>
    </source>
</reference>
<keyword evidence="4" id="KW-1185">Reference proteome</keyword>
<comment type="caution">
    <text evidence="3">The sequence shown here is derived from an EMBL/GenBank/DDBJ whole genome shotgun (WGS) entry which is preliminary data.</text>
</comment>
<evidence type="ECO:0000313" key="4">
    <source>
        <dbReference type="Proteomes" id="UP001299970"/>
    </source>
</evidence>
<dbReference type="Proteomes" id="UP001299970">
    <property type="component" value="Unassembled WGS sequence"/>
</dbReference>